<dbReference type="AlphaFoldDB" id="A0A101EKW2"/>
<protein>
    <recommendedName>
        <fullName evidence="5">Aminotransferase class I/classII large domain-containing protein</fullName>
    </recommendedName>
</protein>
<comment type="cofactor">
    <cofactor evidence="1">
        <name>pyridoxal 5'-phosphate</name>
        <dbReference type="ChEBI" id="CHEBI:597326"/>
    </cofactor>
</comment>
<dbReference type="GO" id="GO:0030170">
    <property type="term" value="F:pyridoxal phosphate binding"/>
    <property type="evidence" value="ECO:0007669"/>
    <property type="project" value="InterPro"/>
</dbReference>
<keyword evidence="3" id="KW-0808">Transferase</keyword>
<dbReference type="SUPFAM" id="SSF53383">
    <property type="entry name" value="PLP-dependent transferases"/>
    <property type="match status" value="1"/>
</dbReference>
<dbReference type="Proteomes" id="UP000053911">
    <property type="component" value="Unassembled WGS sequence"/>
</dbReference>
<dbReference type="RefSeq" id="WP_015849825.1">
    <property type="nucleotide sequence ID" value="NZ_LGFD01000031.1"/>
</dbReference>
<comment type="caution">
    <text evidence="6">The sequence shown here is derived from an EMBL/GenBank/DDBJ whole genome shotgun (WGS) entry which is preliminary data.</text>
</comment>
<dbReference type="OMA" id="NFVQFGR"/>
<evidence type="ECO:0000259" key="5">
    <source>
        <dbReference type="Pfam" id="PF00155"/>
    </source>
</evidence>
<dbReference type="Gene3D" id="3.90.1150.10">
    <property type="entry name" value="Aspartate Aminotransferase, domain 1"/>
    <property type="match status" value="1"/>
</dbReference>
<dbReference type="GeneID" id="8096565"/>
<gene>
    <name evidence="6" type="ORF">XD54_1503</name>
</gene>
<dbReference type="InterPro" id="IPR015421">
    <property type="entry name" value="PyrdxlP-dep_Trfase_major"/>
</dbReference>
<dbReference type="PATRIC" id="fig|172049.5.peg.751"/>
<dbReference type="InterPro" id="IPR015422">
    <property type="entry name" value="PyrdxlP-dep_Trfase_small"/>
</dbReference>
<dbReference type="Gene3D" id="3.40.640.10">
    <property type="entry name" value="Type I PLP-dependent aspartate aminotransferase-like (Major domain)"/>
    <property type="match status" value="1"/>
</dbReference>
<name>A0A101EKW2_9EURY</name>
<dbReference type="InterPro" id="IPR004839">
    <property type="entry name" value="Aminotransferase_I/II_large"/>
</dbReference>
<dbReference type="GO" id="GO:0008483">
    <property type="term" value="F:transaminase activity"/>
    <property type="evidence" value="ECO:0007669"/>
    <property type="project" value="UniProtKB-KW"/>
</dbReference>
<proteinExistence type="predicted"/>
<dbReference type="EMBL" id="LGFD01000031">
    <property type="protein sequence ID" value="KUK17225.1"/>
    <property type="molecule type" value="Genomic_DNA"/>
</dbReference>
<feature type="domain" description="Aminotransferase class I/classII large" evidence="5">
    <location>
        <begin position="30"/>
        <end position="352"/>
    </location>
</feature>
<accession>A0A101EKW2</accession>
<dbReference type="InterPro" id="IPR015424">
    <property type="entry name" value="PyrdxlP-dep_Trfase"/>
</dbReference>
<dbReference type="Pfam" id="PF00155">
    <property type="entry name" value="Aminotran_1_2"/>
    <property type="match status" value="1"/>
</dbReference>
<evidence type="ECO:0000256" key="2">
    <source>
        <dbReference type="ARBA" id="ARBA00022576"/>
    </source>
</evidence>
<evidence type="ECO:0000256" key="4">
    <source>
        <dbReference type="ARBA" id="ARBA00022898"/>
    </source>
</evidence>
<dbReference type="CDD" id="cd00609">
    <property type="entry name" value="AAT_like"/>
    <property type="match status" value="1"/>
</dbReference>
<reference evidence="7" key="1">
    <citation type="journal article" date="2015" name="MBio">
        <title>Genome-Resolved Metagenomic Analysis Reveals Roles for Candidate Phyla and Other Microbial Community Members in Biogeochemical Transformations in Oil Reservoirs.</title>
        <authorList>
            <person name="Hu P."/>
            <person name="Tom L."/>
            <person name="Singh A."/>
            <person name="Thomas B.C."/>
            <person name="Baker B.J."/>
            <person name="Piceno Y.M."/>
            <person name="Andersen G.L."/>
            <person name="Banfield J.F."/>
        </authorList>
    </citation>
    <scope>NUCLEOTIDE SEQUENCE [LARGE SCALE GENOMIC DNA]</scope>
</reference>
<evidence type="ECO:0000313" key="6">
    <source>
        <dbReference type="EMBL" id="KUK17225.1"/>
    </source>
</evidence>
<dbReference type="PANTHER" id="PTHR42885:SF2">
    <property type="entry name" value="HISTIDINOL-PHOSPHATE AMINOTRANSFERASE"/>
    <property type="match status" value="1"/>
</dbReference>
<evidence type="ECO:0000256" key="1">
    <source>
        <dbReference type="ARBA" id="ARBA00001933"/>
    </source>
</evidence>
<keyword evidence="4" id="KW-0663">Pyridoxal phosphate</keyword>
<keyword evidence="2" id="KW-0032">Aminotransferase</keyword>
<evidence type="ECO:0000313" key="7">
    <source>
        <dbReference type="Proteomes" id="UP000053911"/>
    </source>
</evidence>
<organism evidence="6 7">
    <name type="scientific">Thermococcus sibiricus</name>
    <dbReference type="NCBI Taxonomy" id="172049"/>
    <lineage>
        <taxon>Archaea</taxon>
        <taxon>Methanobacteriati</taxon>
        <taxon>Methanobacteriota</taxon>
        <taxon>Thermococci</taxon>
        <taxon>Thermococcales</taxon>
        <taxon>Thermococcaceae</taxon>
        <taxon>Thermococcus</taxon>
    </lineage>
</organism>
<dbReference type="PANTHER" id="PTHR42885">
    <property type="entry name" value="HISTIDINOL-PHOSPHATE AMINOTRANSFERASE-RELATED"/>
    <property type="match status" value="1"/>
</dbReference>
<evidence type="ECO:0000256" key="3">
    <source>
        <dbReference type="ARBA" id="ARBA00022679"/>
    </source>
</evidence>
<sequence length="354" mass="40249">MNWREKIRTELFNITIPGGYADKVPHREDLLDCSLGTNPFGTSPRVKQKLKNLEIEISKYPDVHYTELRNALSDYWGIDKNSIFFGYGSMGCFEKVNKFAIKNGAKVLGISPQYTRYISDVIVMGGIYESVLLKAENNFKIDIGEIINSMTSEHTLFYLDNPHNPTGQLVTLKEIEEIVEEAKQKGVLVLIDEAYGDFVDKKQSAINLNADNLIVLRSFSKGFGLASMRVGYAVIRNRELRELYKKVDLPFPITATGEALAVAALRDQEFLEKSRKQIATIKERIIHNLKKMFQIPETHPKTPIMLVGGEGDTYDYFLKRGVLTVAGSAFKPLDNSYVRLRVPKNEEELLRRLF</sequence>